<feature type="region of interest" description="Disordered" evidence="1">
    <location>
        <begin position="47"/>
        <end position="78"/>
    </location>
</feature>
<gene>
    <name evidence="2" type="ORF">OUZ56_025064</name>
</gene>
<keyword evidence="3" id="KW-1185">Reference proteome</keyword>
<dbReference type="Proteomes" id="UP001234178">
    <property type="component" value="Unassembled WGS sequence"/>
</dbReference>
<feature type="compositionally biased region" description="Basic and acidic residues" evidence="1">
    <location>
        <begin position="57"/>
        <end position="73"/>
    </location>
</feature>
<accession>A0ABQ9ZIR1</accession>
<evidence type="ECO:0000256" key="1">
    <source>
        <dbReference type="SAM" id="MobiDB-lite"/>
    </source>
</evidence>
<evidence type="ECO:0000313" key="3">
    <source>
        <dbReference type="Proteomes" id="UP001234178"/>
    </source>
</evidence>
<reference evidence="2 3" key="1">
    <citation type="journal article" date="2023" name="Nucleic Acids Res.">
        <title>The hologenome of Daphnia magna reveals possible DNA methylation and microbiome-mediated evolution of the host genome.</title>
        <authorList>
            <person name="Chaturvedi A."/>
            <person name="Li X."/>
            <person name="Dhandapani V."/>
            <person name="Marshall H."/>
            <person name="Kissane S."/>
            <person name="Cuenca-Cambronero M."/>
            <person name="Asole G."/>
            <person name="Calvet F."/>
            <person name="Ruiz-Romero M."/>
            <person name="Marangio P."/>
            <person name="Guigo R."/>
            <person name="Rago D."/>
            <person name="Mirbahai L."/>
            <person name="Eastwood N."/>
            <person name="Colbourne J.K."/>
            <person name="Zhou J."/>
            <person name="Mallon E."/>
            <person name="Orsini L."/>
        </authorList>
    </citation>
    <scope>NUCLEOTIDE SEQUENCE [LARGE SCALE GENOMIC DNA]</scope>
    <source>
        <strain evidence="2">LRV0_1</strain>
    </source>
</reference>
<comment type="caution">
    <text evidence="2">The sequence shown here is derived from an EMBL/GenBank/DDBJ whole genome shotgun (WGS) entry which is preliminary data.</text>
</comment>
<dbReference type="EMBL" id="JAOYFB010000004">
    <property type="protein sequence ID" value="KAK4012808.1"/>
    <property type="molecule type" value="Genomic_DNA"/>
</dbReference>
<name>A0ABQ9ZIR1_9CRUS</name>
<protein>
    <submittedName>
        <fullName evidence="2">Uncharacterized protein</fullName>
    </submittedName>
</protein>
<sequence length="94" mass="10752">MLVGKSSSINKENGQTMAAVGRLSFLKQQLDAISVAKGIVKHFEVAPQKKNRGMKLTSRERERETPRQRKRDDVYDEDGSRLWSMSSNLVHKHK</sequence>
<evidence type="ECO:0000313" key="2">
    <source>
        <dbReference type="EMBL" id="KAK4012808.1"/>
    </source>
</evidence>
<proteinExistence type="predicted"/>
<organism evidence="2 3">
    <name type="scientific">Daphnia magna</name>
    <dbReference type="NCBI Taxonomy" id="35525"/>
    <lineage>
        <taxon>Eukaryota</taxon>
        <taxon>Metazoa</taxon>
        <taxon>Ecdysozoa</taxon>
        <taxon>Arthropoda</taxon>
        <taxon>Crustacea</taxon>
        <taxon>Branchiopoda</taxon>
        <taxon>Diplostraca</taxon>
        <taxon>Cladocera</taxon>
        <taxon>Anomopoda</taxon>
        <taxon>Daphniidae</taxon>
        <taxon>Daphnia</taxon>
    </lineage>
</organism>